<accession>A0A426U1J3</accession>
<dbReference type="InterPro" id="IPR002933">
    <property type="entry name" value="Peptidase_M20"/>
</dbReference>
<feature type="active site" evidence="3">
    <location>
        <position position="85"/>
    </location>
</feature>
<dbReference type="AlphaFoldDB" id="A0A426U1J3"/>
<keyword evidence="1" id="KW-0479">Metal-binding</keyword>
<proteinExistence type="predicted"/>
<protein>
    <submittedName>
        <fullName evidence="5">M20 family peptidase</fullName>
    </submittedName>
</protein>
<evidence type="ECO:0000313" key="5">
    <source>
        <dbReference type="EMBL" id="RRR73277.1"/>
    </source>
</evidence>
<evidence type="ECO:0000313" key="6">
    <source>
        <dbReference type="Proteomes" id="UP000280307"/>
    </source>
</evidence>
<dbReference type="Pfam" id="PF01546">
    <property type="entry name" value="Peptidase_M20"/>
    <property type="match status" value="1"/>
</dbReference>
<dbReference type="EMBL" id="RSAS01000346">
    <property type="protein sequence ID" value="RRR73277.1"/>
    <property type="molecule type" value="Genomic_DNA"/>
</dbReference>
<dbReference type="SUPFAM" id="SSF53187">
    <property type="entry name" value="Zn-dependent exopeptidases"/>
    <property type="match status" value="1"/>
</dbReference>
<organism evidence="5 6">
    <name type="scientific">Candidatus Viridilinea halotolerans</name>
    <dbReference type="NCBI Taxonomy" id="2491704"/>
    <lineage>
        <taxon>Bacteria</taxon>
        <taxon>Bacillati</taxon>
        <taxon>Chloroflexota</taxon>
        <taxon>Chloroflexia</taxon>
        <taxon>Chloroflexales</taxon>
        <taxon>Chloroflexineae</taxon>
        <taxon>Oscillochloridaceae</taxon>
        <taxon>Candidatus Viridilinea</taxon>
    </lineage>
</organism>
<dbReference type="PANTHER" id="PTHR43808:SF9">
    <property type="entry name" value="BLL0789 PROTEIN"/>
    <property type="match status" value="1"/>
</dbReference>
<dbReference type="GO" id="GO:0016787">
    <property type="term" value="F:hydrolase activity"/>
    <property type="evidence" value="ECO:0007669"/>
    <property type="project" value="UniProtKB-KW"/>
</dbReference>
<dbReference type="Pfam" id="PF07687">
    <property type="entry name" value="M20_dimer"/>
    <property type="match status" value="1"/>
</dbReference>
<dbReference type="PIRSF" id="PIRSF037238">
    <property type="entry name" value="Carboxypeptidase_G2"/>
    <property type="match status" value="1"/>
</dbReference>
<evidence type="ECO:0000259" key="4">
    <source>
        <dbReference type="Pfam" id="PF07687"/>
    </source>
</evidence>
<dbReference type="SUPFAM" id="SSF55031">
    <property type="entry name" value="Bacterial exopeptidase dimerisation domain"/>
    <property type="match status" value="1"/>
</dbReference>
<evidence type="ECO:0000256" key="1">
    <source>
        <dbReference type="ARBA" id="ARBA00022723"/>
    </source>
</evidence>
<dbReference type="InterPro" id="IPR017150">
    <property type="entry name" value="Pept_M20_glutamate_carboxypep"/>
</dbReference>
<dbReference type="Gene3D" id="3.30.70.360">
    <property type="match status" value="1"/>
</dbReference>
<keyword evidence="2" id="KW-0378">Hydrolase</keyword>
<feature type="active site" description="Proton acceptor" evidence="3">
    <location>
        <position position="146"/>
    </location>
</feature>
<dbReference type="Gene3D" id="3.40.630.10">
    <property type="entry name" value="Zn peptidases"/>
    <property type="match status" value="1"/>
</dbReference>
<dbReference type="Proteomes" id="UP000280307">
    <property type="component" value="Unassembled WGS sequence"/>
</dbReference>
<feature type="domain" description="Peptidase M20 dimerisation" evidence="4">
    <location>
        <begin position="182"/>
        <end position="276"/>
    </location>
</feature>
<evidence type="ECO:0000256" key="2">
    <source>
        <dbReference type="ARBA" id="ARBA00022801"/>
    </source>
</evidence>
<reference evidence="5 6" key="1">
    <citation type="submission" date="2018-12" db="EMBL/GenBank/DDBJ databases">
        <title>Genome Sequence of Candidatus Viridilinea halotolerans isolated from saline sulfide-rich spring.</title>
        <authorList>
            <person name="Grouzdev D.S."/>
            <person name="Burganskaya E.I."/>
            <person name="Krutkina M.S."/>
            <person name="Sukhacheva M.V."/>
            <person name="Gorlenko V.M."/>
        </authorList>
    </citation>
    <scope>NUCLEOTIDE SEQUENCE [LARGE SCALE GENOMIC DNA]</scope>
    <source>
        <strain evidence="5">Chok-6</strain>
    </source>
</reference>
<comment type="caution">
    <text evidence="5">The sequence shown here is derived from an EMBL/GenBank/DDBJ whole genome shotgun (WGS) entry which is preliminary data.</text>
</comment>
<dbReference type="PANTHER" id="PTHR43808">
    <property type="entry name" value="ACETYLORNITHINE DEACETYLASE"/>
    <property type="match status" value="1"/>
</dbReference>
<gene>
    <name evidence="5" type="ORF">EI684_09045</name>
</gene>
<dbReference type="InterPro" id="IPR011650">
    <property type="entry name" value="Peptidase_M20_dimer"/>
</dbReference>
<sequence>MSHAYIASQRDELLALARVLVECESPSLDKVRCDALADRLATYLAPLGKLERVANPTGGDHLCLRVPAPYAPAEARPALLLCHYDTVWPAGVLAARPVRVEGNTIFGPGIYDMKASIAMVTVALRAVQALQLQLPRPINVLITSDEEIGSPTSRELIEAEARHAAHVLVLEPPVEQGHLLKTARKGVGLFKLAITGRAAHAGVEPEKGVNALIELAHQMLAISQLADASQGTSVSVSFAQGGSNSFNVIPATAHCVADVRVWSRAEAERLEAAFASLQPVLPGATLSVSGGFNRPPMEAIPVSRELYARVQALGAELGLTLGEGATGGASDGNFTAVLGIATLDGLGAPGQGAHALHEQIDLAATVERTELLLALLSRL</sequence>
<dbReference type="InterPro" id="IPR050072">
    <property type="entry name" value="Peptidase_M20A"/>
</dbReference>
<dbReference type="GO" id="GO:0046872">
    <property type="term" value="F:metal ion binding"/>
    <property type="evidence" value="ECO:0007669"/>
    <property type="project" value="UniProtKB-KW"/>
</dbReference>
<name>A0A426U1J3_9CHLR</name>
<evidence type="ECO:0000256" key="3">
    <source>
        <dbReference type="PIRSR" id="PIRSR037238-1"/>
    </source>
</evidence>
<dbReference type="InterPro" id="IPR036264">
    <property type="entry name" value="Bact_exopeptidase_dim_dom"/>
</dbReference>
<dbReference type="CDD" id="cd03885">
    <property type="entry name" value="M20_CPDG2"/>
    <property type="match status" value="1"/>
</dbReference>